<protein>
    <submittedName>
        <fullName evidence="1">Uncharacterized protein</fullName>
    </submittedName>
</protein>
<dbReference type="EMBL" id="GGEC01003151">
    <property type="protein sequence ID" value="MBW83634.1"/>
    <property type="molecule type" value="Transcribed_RNA"/>
</dbReference>
<dbReference type="AlphaFoldDB" id="A0A2P2IQY9"/>
<name>A0A2P2IQY9_RHIMU</name>
<organism evidence="1">
    <name type="scientific">Rhizophora mucronata</name>
    <name type="common">Asiatic mangrove</name>
    <dbReference type="NCBI Taxonomy" id="61149"/>
    <lineage>
        <taxon>Eukaryota</taxon>
        <taxon>Viridiplantae</taxon>
        <taxon>Streptophyta</taxon>
        <taxon>Embryophyta</taxon>
        <taxon>Tracheophyta</taxon>
        <taxon>Spermatophyta</taxon>
        <taxon>Magnoliopsida</taxon>
        <taxon>eudicotyledons</taxon>
        <taxon>Gunneridae</taxon>
        <taxon>Pentapetalae</taxon>
        <taxon>rosids</taxon>
        <taxon>fabids</taxon>
        <taxon>Malpighiales</taxon>
        <taxon>Rhizophoraceae</taxon>
        <taxon>Rhizophora</taxon>
    </lineage>
</organism>
<reference evidence="1" key="1">
    <citation type="submission" date="2018-02" db="EMBL/GenBank/DDBJ databases">
        <title>Rhizophora mucronata_Transcriptome.</title>
        <authorList>
            <person name="Meera S.P."/>
            <person name="Sreeshan A."/>
            <person name="Augustine A."/>
        </authorList>
    </citation>
    <scope>NUCLEOTIDE SEQUENCE</scope>
    <source>
        <tissue evidence="1">Leaf</tissue>
    </source>
</reference>
<evidence type="ECO:0000313" key="1">
    <source>
        <dbReference type="EMBL" id="MBW83634.1"/>
    </source>
</evidence>
<accession>A0A2P2IQY9</accession>
<sequence length="27" mass="3088">MSSVSIDPSSTRKTVDWDHWELGGRQL</sequence>
<proteinExistence type="predicted"/>